<organism evidence="2 3">
    <name type="scientific">Ordospora colligata OC4</name>
    <dbReference type="NCBI Taxonomy" id="1354746"/>
    <lineage>
        <taxon>Eukaryota</taxon>
        <taxon>Fungi</taxon>
        <taxon>Fungi incertae sedis</taxon>
        <taxon>Microsporidia</taxon>
        <taxon>Ordosporidae</taxon>
        <taxon>Ordospora</taxon>
    </lineage>
</organism>
<protein>
    <submittedName>
        <fullName evidence="2">Actin-like protein</fullName>
    </submittedName>
</protein>
<dbReference type="RefSeq" id="XP_014564000.1">
    <property type="nucleotide sequence ID" value="XM_014708514.1"/>
</dbReference>
<comment type="caution">
    <text evidence="2">The sequence shown here is derived from an EMBL/GenBank/DDBJ whole genome shotgun (WGS) entry which is preliminary data.</text>
</comment>
<accession>A0A0B2UKR2</accession>
<dbReference type="Pfam" id="PF00022">
    <property type="entry name" value="Actin"/>
    <property type="match status" value="1"/>
</dbReference>
<reference evidence="2 3" key="1">
    <citation type="journal article" date="2014" name="MBio">
        <title>The Ordospora colligata genome; evolution of extreme reduction in microsporidia and host-to-parasite horizontal gene transfer.</title>
        <authorList>
            <person name="Pombert J.-F."/>
            <person name="Haag K.L."/>
            <person name="Beidas S."/>
            <person name="Ebert D."/>
            <person name="Keeling P.J."/>
        </authorList>
    </citation>
    <scope>NUCLEOTIDE SEQUENCE [LARGE SCALE GENOMIC DNA]</scope>
    <source>
        <strain evidence="2 3">OC4</strain>
    </source>
</reference>
<dbReference type="STRING" id="1354746.A0A0B2UKR2"/>
<comment type="similarity">
    <text evidence="1">Belongs to the actin family.</text>
</comment>
<dbReference type="GeneID" id="26261594"/>
<dbReference type="InParanoid" id="A0A0B2UKR2"/>
<evidence type="ECO:0000313" key="2">
    <source>
        <dbReference type="EMBL" id="KHN69958.1"/>
    </source>
</evidence>
<dbReference type="InterPro" id="IPR004000">
    <property type="entry name" value="Actin"/>
</dbReference>
<dbReference type="Proteomes" id="UP000031056">
    <property type="component" value="Unassembled WGS sequence"/>
</dbReference>
<evidence type="ECO:0000256" key="1">
    <source>
        <dbReference type="RuleBase" id="RU000487"/>
    </source>
</evidence>
<keyword evidence="3" id="KW-1185">Reference proteome</keyword>
<evidence type="ECO:0000313" key="3">
    <source>
        <dbReference type="Proteomes" id="UP000031056"/>
    </source>
</evidence>
<gene>
    <name evidence="2" type="ORF">M896_041560</name>
</gene>
<proteinExistence type="inferred from homology"/>
<sequence>MYVVGDVISSTVDIGSETYKIGYCGSKLPSVYGSSMLWRDEIVQPVKRSVIGDVASYLGILSGGIPRDTESLVVCENSMEEEGVKRKVLGYLMEKRLCSSVLFVKSGILDVFSYGRSSGVVVSFGGGSTQVCSVVEGLITCRRQIDVGGIDFTVEVRRAIESAGVDFEKESGKVWGAMPVERREFEKNEICRYVKEAVCEYGEKEMMEWRYELRDRKVVDFDAIRREICEKITQVCRIVIEVIEMNAGGVKSMLAGNIMVSGGLGMMKGIEAMMNCEFEKEKPKWKIRVTVDRNRFSTFCGGSIVGSMGSAKSLYIGIRDYDEYGEGIVDRKRSEWIVEAGE</sequence>
<dbReference type="PANTHER" id="PTHR11937">
    <property type="entry name" value="ACTIN"/>
    <property type="match status" value="1"/>
</dbReference>
<dbReference type="OrthoDB" id="5132116at2759"/>
<dbReference type="Gene3D" id="3.90.640.10">
    <property type="entry name" value="Actin, Chain A, domain 4"/>
    <property type="match status" value="1"/>
</dbReference>
<name>A0A0B2UKR2_9MICR</name>
<dbReference type="EMBL" id="JOKQ01000004">
    <property type="protein sequence ID" value="KHN69958.1"/>
    <property type="molecule type" value="Genomic_DNA"/>
</dbReference>
<dbReference type="HOGENOM" id="CLU_070108_0_0_1"/>
<dbReference type="SMART" id="SM00268">
    <property type="entry name" value="ACTIN"/>
    <property type="match status" value="1"/>
</dbReference>
<dbReference type="VEuPathDB" id="MicrosporidiaDB:M896_041560"/>
<dbReference type="Gene3D" id="3.30.420.40">
    <property type="match status" value="2"/>
</dbReference>
<dbReference type="AlphaFoldDB" id="A0A0B2UKR2"/>
<dbReference type="SUPFAM" id="SSF53067">
    <property type="entry name" value="Actin-like ATPase domain"/>
    <property type="match status" value="2"/>
</dbReference>
<dbReference type="InterPro" id="IPR043129">
    <property type="entry name" value="ATPase_NBD"/>
</dbReference>